<comment type="caution">
    <text evidence="1">The sequence shown here is derived from an EMBL/GenBank/DDBJ whole genome shotgun (WGS) entry which is preliminary data.</text>
</comment>
<evidence type="ECO:0000313" key="2">
    <source>
        <dbReference type="Proteomes" id="UP000245647"/>
    </source>
</evidence>
<gene>
    <name evidence="1" type="ORF">DDR33_22585</name>
</gene>
<accession>A0A2U2PAD5</accession>
<name>A0A2U2PAD5_9SPHI</name>
<dbReference type="EMBL" id="QEAS01000026">
    <property type="protein sequence ID" value="PWG78356.1"/>
    <property type="molecule type" value="Genomic_DNA"/>
</dbReference>
<proteinExistence type="predicted"/>
<protein>
    <submittedName>
        <fullName evidence="1">Uncharacterized protein</fullName>
    </submittedName>
</protein>
<keyword evidence="2" id="KW-1185">Reference proteome</keyword>
<evidence type="ECO:0000313" key="1">
    <source>
        <dbReference type="EMBL" id="PWG78356.1"/>
    </source>
</evidence>
<dbReference type="Proteomes" id="UP000245647">
    <property type="component" value="Unassembled WGS sequence"/>
</dbReference>
<sequence length="102" mass="11793">MLNHHIVDSLRTVDEEIYEVWKVSVSESQTRYSSYALYYKEGTDDQKVRGLIYKLTDTRFTAALIGEERTIPTGSPYFKSYCSLIEDFLSKEYPGKTVESFG</sequence>
<organism evidence="1 2">
    <name type="scientific">Pararcticibacter amylolyticus</name>
    <dbReference type="NCBI Taxonomy" id="2173175"/>
    <lineage>
        <taxon>Bacteria</taxon>
        <taxon>Pseudomonadati</taxon>
        <taxon>Bacteroidota</taxon>
        <taxon>Sphingobacteriia</taxon>
        <taxon>Sphingobacteriales</taxon>
        <taxon>Sphingobacteriaceae</taxon>
        <taxon>Pararcticibacter</taxon>
    </lineage>
</organism>
<reference evidence="1 2" key="1">
    <citation type="submission" date="2018-04" db="EMBL/GenBank/DDBJ databases">
        <title>Pedobacter chongqingensis sp. nov., isolated from a rottenly hemp rope.</title>
        <authorList>
            <person name="Cai Y."/>
        </authorList>
    </citation>
    <scope>NUCLEOTIDE SEQUENCE [LARGE SCALE GENOMIC DNA]</scope>
    <source>
        <strain evidence="1 2">FJ4-8</strain>
    </source>
</reference>
<dbReference type="AlphaFoldDB" id="A0A2U2PAD5"/>